<organism evidence="1 2">
    <name type="scientific">Phaeobacter porticola</name>
    <dbReference type="NCBI Taxonomy" id="1844006"/>
    <lineage>
        <taxon>Bacteria</taxon>
        <taxon>Pseudomonadati</taxon>
        <taxon>Pseudomonadota</taxon>
        <taxon>Alphaproteobacteria</taxon>
        <taxon>Rhodobacterales</taxon>
        <taxon>Roseobacteraceae</taxon>
        <taxon>Phaeobacter</taxon>
    </lineage>
</organism>
<dbReference type="KEGG" id="php:PhaeoP97_01055"/>
<evidence type="ECO:0000313" key="2">
    <source>
        <dbReference type="Proteomes" id="UP000183859"/>
    </source>
</evidence>
<gene>
    <name evidence="1" type="ORF">PhaeoP97_01055</name>
</gene>
<dbReference type="EMBL" id="CP016364">
    <property type="protein sequence ID" value="APG46482.1"/>
    <property type="molecule type" value="Genomic_DNA"/>
</dbReference>
<dbReference type="Proteomes" id="UP000183859">
    <property type="component" value="Chromosome"/>
</dbReference>
<keyword evidence="2" id="KW-1185">Reference proteome</keyword>
<name>A0A1L3I351_9RHOB</name>
<proteinExistence type="predicted"/>
<accession>A0A1L3I351</accession>
<protein>
    <submittedName>
        <fullName evidence="1">Uncharacterized protein</fullName>
    </submittedName>
</protein>
<dbReference type="AlphaFoldDB" id="A0A1L3I351"/>
<reference evidence="2" key="1">
    <citation type="submission" date="2016-07" db="EMBL/GenBank/DDBJ databases">
        <title>Phaeobacter portensis sp. nov., a tropodithietic acid producing bacterium isolated from a German harbor.</title>
        <authorList>
            <person name="Freese H.M."/>
            <person name="Bunk B."/>
            <person name="Breider S."/>
            <person name="Brinkhoff T."/>
        </authorList>
    </citation>
    <scope>NUCLEOTIDE SEQUENCE [LARGE SCALE GENOMIC DNA]</scope>
    <source>
        <strain evidence="2">P97</strain>
    </source>
</reference>
<sequence length="153" mass="16902">MGARLSCDQKMKSLLARYGTGIRPGWVSEDLATAQRRDKDEALALCLRCNQLLAILRLALFVLAQRQVNMAITNRFPHGIVTPPKEGMGGGSRGNQSKKWDFLSHSLSPNKMRAHVLLQLMSECYLCSDNTRHAPIQIDLSNGEPTSIGRVVA</sequence>
<evidence type="ECO:0000313" key="1">
    <source>
        <dbReference type="EMBL" id="APG46482.1"/>
    </source>
</evidence>